<feature type="transmembrane region" description="Helical" evidence="7">
    <location>
        <begin position="310"/>
        <end position="329"/>
    </location>
</feature>
<feature type="transmembrane region" description="Helical" evidence="7">
    <location>
        <begin position="119"/>
        <end position="140"/>
    </location>
</feature>
<evidence type="ECO:0000256" key="7">
    <source>
        <dbReference type="SAM" id="Phobius"/>
    </source>
</evidence>
<feature type="transmembrane region" description="Helical" evidence="7">
    <location>
        <begin position="335"/>
        <end position="354"/>
    </location>
</feature>
<feature type="transmembrane region" description="Helical" evidence="7">
    <location>
        <begin position="190"/>
        <end position="209"/>
    </location>
</feature>
<feature type="transmembrane region" description="Helical" evidence="7">
    <location>
        <begin position="59"/>
        <end position="83"/>
    </location>
</feature>
<keyword evidence="2" id="KW-0813">Transport</keyword>
<dbReference type="Proteomes" id="UP001595923">
    <property type="component" value="Unassembled WGS sequence"/>
</dbReference>
<keyword evidence="10" id="KW-1185">Reference proteome</keyword>
<dbReference type="CDD" id="cd17369">
    <property type="entry name" value="MFS_ShiA_like"/>
    <property type="match status" value="1"/>
</dbReference>
<sequence length="443" mass="46944">MSSPPAEAIRRSPLGSKDRNKTAIAAAVGTSVENYDFIAYGTASALYFGAVFFPESDPFVGTLLSFATLAVGFVMRPLGGAIGGYLGDRFGRKPVLVGAMIVMGVATFLIGLLPTYGQIGVLAPILLTIIRMVQGLAFGAEWGGAITMAYEHAPWHRRGMYAAIPQSGNPLGIALASGMFALSAGLDGDWAWRAPFLLSAILVIVALIVRSRLSESPEFREAQASGKTERNPFLATLRNDWRGILRVISLRIVESFAYYSTATYLLNYLTERDPSLRPVALGAITAASITAIFVTFLAGVLTDRIGRRPIYIGACIAAILFAFPMYLLTNDGRPAFVVAVFIIGIGFIHAALTGTQGSLLTEQFHTATRTSGASLGYQVAAALGGFAPLLAAALVGAFGWPGAALLYMGAAVIGLAGILLTRETWGRAERARVLALVDAERDR</sequence>
<keyword evidence="3" id="KW-1003">Cell membrane</keyword>
<keyword evidence="5 7" id="KW-1133">Transmembrane helix</keyword>
<dbReference type="PROSITE" id="PS50850">
    <property type="entry name" value="MFS"/>
    <property type="match status" value="1"/>
</dbReference>
<feature type="domain" description="Major facilitator superfamily (MFS) profile" evidence="8">
    <location>
        <begin position="22"/>
        <end position="426"/>
    </location>
</feature>
<gene>
    <name evidence="9" type="ORF">ACFO4E_25340</name>
</gene>
<feature type="transmembrane region" description="Helical" evidence="7">
    <location>
        <begin position="161"/>
        <end position="184"/>
    </location>
</feature>
<proteinExistence type="predicted"/>
<protein>
    <submittedName>
        <fullName evidence="9">MFS transporter</fullName>
    </submittedName>
</protein>
<dbReference type="Pfam" id="PF07690">
    <property type="entry name" value="MFS_1"/>
    <property type="match status" value="1"/>
</dbReference>
<dbReference type="PANTHER" id="PTHR43045">
    <property type="entry name" value="SHIKIMATE TRANSPORTER"/>
    <property type="match status" value="1"/>
</dbReference>
<feature type="transmembrane region" description="Helical" evidence="7">
    <location>
        <begin position="404"/>
        <end position="422"/>
    </location>
</feature>
<feature type="transmembrane region" description="Helical" evidence="7">
    <location>
        <begin position="248"/>
        <end position="267"/>
    </location>
</feature>
<dbReference type="SUPFAM" id="SSF103473">
    <property type="entry name" value="MFS general substrate transporter"/>
    <property type="match status" value="1"/>
</dbReference>
<dbReference type="PANTHER" id="PTHR43045:SF1">
    <property type="entry name" value="SHIKIMATE TRANSPORTER"/>
    <property type="match status" value="1"/>
</dbReference>
<evidence type="ECO:0000256" key="6">
    <source>
        <dbReference type="ARBA" id="ARBA00023136"/>
    </source>
</evidence>
<feature type="transmembrane region" description="Helical" evidence="7">
    <location>
        <begin position="37"/>
        <end position="53"/>
    </location>
</feature>
<dbReference type="InterPro" id="IPR020846">
    <property type="entry name" value="MFS_dom"/>
</dbReference>
<evidence type="ECO:0000313" key="9">
    <source>
        <dbReference type="EMBL" id="MFC4565195.1"/>
    </source>
</evidence>
<evidence type="ECO:0000256" key="3">
    <source>
        <dbReference type="ARBA" id="ARBA00022475"/>
    </source>
</evidence>
<feature type="transmembrane region" description="Helical" evidence="7">
    <location>
        <begin position="279"/>
        <end position="298"/>
    </location>
</feature>
<accession>A0ABV9E201</accession>
<evidence type="ECO:0000259" key="8">
    <source>
        <dbReference type="PROSITE" id="PS50850"/>
    </source>
</evidence>
<organism evidence="9 10">
    <name type="scientific">Nocardiopsis mangrovi</name>
    <dbReference type="NCBI Taxonomy" id="1179818"/>
    <lineage>
        <taxon>Bacteria</taxon>
        <taxon>Bacillati</taxon>
        <taxon>Actinomycetota</taxon>
        <taxon>Actinomycetes</taxon>
        <taxon>Streptosporangiales</taxon>
        <taxon>Nocardiopsidaceae</taxon>
        <taxon>Nocardiopsis</taxon>
    </lineage>
</organism>
<name>A0ABV9E201_9ACTN</name>
<evidence type="ECO:0000256" key="5">
    <source>
        <dbReference type="ARBA" id="ARBA00022989"/>
    </source>
</evidence>
<feature type="transmembrane region" description="Helical" evidence="7">
    <location>
        <begin position="95"/>
        <end position="113"/>
    </location>
</feature>
<comment type="subcellular location">
    <subcellularLocation>
        <location evidence="1">Cell membrane</location>
        <topology evidence="1">Multi-pass membrane protein</topology>
    </subcellularLocation>
</comment>
<dbReference type="RefSeq" id="WP_378578943.1">
    <property type="nucleotide sequence ID" value="NZ_JBHSFQ010000033.1"/>
</dbReference>
<feature type="transmembrane region" description="Helical" evidence="7">
    <location>
        <begin position="375"/>
        <end position="398"/>
    </location>
</feature>
<dbReference type="InterPro" id="IPR036259">
    <property type="entry name" value="MFS_trans_sf"/>
</dbReference>
<keyword evidence="4 7" id="KW-0812">Transmembrane</keyword>
<keyword evidence="6 7" id="KW-0472">Membrane</keyword>
<dbReference type="Gene3D" id="1.20.1250.20">
    <property type="entry name" value="MFS general substrate transporter like domains"/>
    <property type="match status" value="2"/>
</dbReference>
<evidence type="ECO:0000256" key="4">
    <source>
        <dbReference type="ARBA" id="ARBA00022692"/>
    </source>
</evidence>
<comment type="caution">
    <text evidence="9">The sequence shown here is derived from an EMBL/GenBank/DDBJ whole genome shotgun (WGS) entry which is preliminary data.</text>
</comment>
<dbReference type="EMBL" id="JBHSFQ010000033">
    <property type="protein sequence ID" value="MFC4565195.1"/>
    <property type="molecule type" value="Genomic_DNA"/>
</dbReference>
<dbReference type="InterPro" id="IPR011701">
    <property type="entry name" value="MFS"/>
</dbReference>
<evidence type="ECO:0000313" key="10">
    <source>
        <dbReference type="Proteomes" id="UP001595923"/>
    </source>
</evidence>
<evidence type="ECO:0000256" key="2">
    <source>
        <dbReference type="ARBA" id="ARBA00022448"/>
    </source>
</evidence>
<evidence type="ECO:0000256" key="1">
    <source>
        <dbReference type="ARBA" id="ARBA00004651"/>
    </source>
</evidence>
<reference evidence="10" key="1">
    <citation type="journal article" date="2019" name="Int. J. Syst. Evol. Microbiol.">
        <title>The Global Catalogue of Microorganisms (GCM) 10K type strain sequencing project: providing services to taxonomists for standard genome sequencing and annotation.</title>
        <authorList>
            <consortium name="The Broad Institute Genomics Platform"/>
            <consortium name="The Broad Institute Genome Sequencing Center for Infectious Disease"/>
            <person name="Wu L."/>
            <person name="Ma J."/>
        </authorList>
    </citation>
    <scope>NUCLEOTIDE SEQUENCE [LARGE SCALE GENOMIC DNA]</scope>
    <source>
        <strain evidence="10">XZYJ18</strain>
    </source>
</reference>